<feature type="transmembrane region" description="Helical" evidence="9">
    <location>
        <begin position="747"/>
        <end position="765"/>
    </location>
</feature>
<accession>A2AXB3</accession>
<evidence type="ECO:0000256" key="3">
    <source>
        <dbReference type="ARBA" id="ARBA00022692"/>
    </source>
</evidence>
<feature type="transmembrane region" description="Helical" evidence="9">
    <location>
        <begin position="669"/>
        <end position="688"/>
    </location>
</feature>
<feature type="coiled-coil region" evidence="8">
    <location>
        <begin position="193"/>
        <end position="220"/>
    </location>
</feature>
<keyword evidence="2" id="KW-1003">Cell membrane</keyword>
<feature type="coiled-coil region" evidence="8">
    <location>
        <begin position="321"/>
        <end position="348"/>
    </location>
</feature>
<feature type="transmembrane region" description="Helical" evidence="9">
    <location>
        <begin position="538"/>
        <end position="559"/>
    </location>
</feature>
<comment type="subcellular location">
    <subcellularLocation>
        <location evidence="1">Cell membrane</location>
        <topology evidence="1">Multi-pass membrane protein</topology>
    </subcellularLocation>
</comment>
<evidence type="ECO:0000256" key="1">
    <source>
        <dbReference type="ARBA" id="ARBA00004651"/>
    </source>
</evidence>
<sequence length="771" mass="90180">MNMILKLSLKDIVFINPLVKYLNIFFITPWYDFPTNQKYYPSLAKCYACLLMVVKILWVIYWLQDDALKSVYASLLCTEKIFLFAIYTNLSILTTVTIFKSAFWDVDKWRTLFTNLQYIDINLQNKGKKESKLMKNFYFWFVLKQVMFLCYSTYGIQVFGTMQRTSFFKTFLNSCLMDVYYEFLLISLINILIRSFKSRYKDLNQKLETACEQSKSVEELMNIANYYRILGDTVEIFNSLFGYQIILVIFDCCLETVSALNGAFLYTINGQGQFNIEMFLCNMSLLTVIPIHVWTSKEKISFLRGFWLSPAVDMFYEFQIIELMTSVVKSLESRYADLNENFLQCQDEKFESFVYYHRILGETVDLFNSLFGYQTLLITFHIGSQLVLHTVKTVLKTTMSTFSDITFMRTVWKFFNIFLITPFYNFNENTIHSKLCKLYATFLIALKLVWIVALFKNENLSEMVKQFLFTQKFTFVAGLATLSVLNLLSVIKSSFLDINTWKMLVKSFDAIDSKLQTGGKVETSICKNFCFGFITKQLIFMIFVTYQLYCWSSFLKISVLQSLWASPTCDLMYEFQIFTFLMSLLQSIKRRYVLLNEKVEAIKTSPKMRHELQKLAQVYRILGETIETWNKLFGYQILLITFQSGLNVVSCINFPLGVLDRGNFDIEIALCNGIFLLLTLGSLLQMVISMDSTVEEAKTFVDRCYKMQEQFTLNFRNSDELIKFISIAKHNVRTFSAGGFFDIRKNLIFSLIANVAMYFVISVQFNQNQKE</sequence>
<evidence type="ECO:0000256" key="9">
    <source>
        <dbReference type="SAM" id="Phobius"/>
    </source>
</evidence>
<feature type="transmembrane region" description="Helical" evidence="9">
    <location>
        <begin position="407"/>
        <end position="426"/>
    </location>
</feature>
<keyword evidence="6 10" id="KW-0675">Receptor</keyword>
<reference evidence="10" key="2">
    <citation type="journal article" date="2007" name="PLoS ONE">
        <title>A Family of Chemoreceptors in Tribolium castaneum (Tenebrionidae: Coleoptera).</title>
        <authorList>
            <person name="Abdel-Latief M."/>
        </authorList>
    </citation>
    <scope>NUCLEOTIDE SEQUENCE</scope>
</reference>
<feature type="transmembrane region" description="Helical" evidence="9">
    <location>
        <begin position="366"/>
        <end position="387"/>
    </location>
</feature>
<evidence type="ECO:0000256" key="4">
    <source>
        <dbReference type="ARBA" id="ARBA00022989"/>
    </source>
</evidence>
<evidence type="ECO:0000256" key="6">
    <source>
        <dbReference type="ARBA" id="ARBA00023170"/>
    </source>
</evidence>
<feature type="transmembrane region" description="Helical" evidence="9">
    <location>
        <begin position="81"/>
        <end position="103"/>
    </location>
</feature>
<keyword evidence="3 9" id="KW-0812">Transmembrane</keyword>
<dbReference type="GO" id="GO:0007165">
    <property type="term" value="P:signal transduction"/>
    <property type="evidence" value="ECO:0007669"/>
    <property type="project" value="UniProtKB-KW"/>
</dbReference>
<dbReference type="PANTHER" id="PTHR21143">
    <property type="entry name" value="INVERTEBRATE GUSTATORY RECEPTOR"/>
    <property type="match status" value="1"/>
</dbReference>
<organism evidence="10">
    <name type="scientific">Tribolium castaneum</name>
    <name type="common">Red flour beetle</name>
    <dbReference type="NCBI Taxonomy" id="7070"/>
    <lineage>
        <taxon>Eukaryota</taxon>
        <taxon>Metazoa</taxon>
        <taxon>Ecdysozoa</taxon>
        <taxon>Arthropoda</taxon>
        <taxon>Hexapoda</taxon>
        <taxon>Insecta</taxon>
        <taxon>Pterygota</taxon>
        <taxon>Neoptera</taxon>
        <taxon>Endopterygota</taxon>
        <taxon>Coleoptera</taxon>
        <taxon>Polyphaga</taxon>
        <taxon>Cucujiformia</taxon>
        <taxon>Tenebrionidae</taxon>
        <taxon>Tenebrionidae incertae sedis</taxon>
        <taxon>Tribolium</taxon>
    </lineage>
</organism>
<keyword evidence="8" id="KW-0175">Coiled coil</keyword>
<feature type="transmembrane region" description="Helical" evidence="9">
    <location>
        <begin position="475"/>
        <end position="496"/>
    </location>
</feature>
<dbReference type="GO" id="GO:0005886">
    <property type="term" value="C:plasma membrane"/>
    <property type="evidence" value="ECO:0007669"/>
    <property type="project" value="UniProtKB-SubCell"/>
</dbReference>
<keyword evidence="5 9" id="KW-0472">Membrane</keyword>
<keyword evidence="7" id="KW-0807">Transducer</keyword>
<protein>
    <submittedName>
        <fullName evidence="10">Gustatory receptor candidate 51</fullName>
    </submittedName>
</protein>
<dbReference type="AlphaFoldDB" id="A2AXB3"/>
<evidence type="ECO:0000256" key="2">
    <source>
        <dbReference type="ARBA" id="ARBA00022475"/>
    </source>
</evidence>
<gene>
    <name evidence="10" type="primary">gr51</name>
</gene>
<keyword evidence="4 9" id="KW-1133">Transmembrane helix</keyword>
<dbReference type="PANTHER" id="PTHR21143:SF104">
    <property type="entry name" value="GUSTATORY RECEPTOR 8A-RELATED"/>
    <property type="match status" value="1"/>
</dbReference>
<dbReference type="InterPro" id="IPR013604">
    <property type="entry name" value="7TM_chemorcpt"/>
</dbReference>
<feature type="transmembrane region" description="Helical" evidence="9">
    <location>
        <begin position="245"/>
        <end position="268"/>
    </location>
</feature>
<proteinExistence type="predicted"/>
<feature type="transmembrane region" description="Helical" evidence="9">
    <location>
        <begin position="179"/>
        <end position="196"/>
    </location>
</feature>
<dbReference type="EMBL" id="AM292372">
    <property type="protein sequence ID" value="CAL23184.2"/>
    <property type="molecule type" value="Genomic_DNA"/>
</dbReference>
<feature type="transmembrane region" description="Helical" evidence="9">
    <location>
        <begin position="274"/>
        <end position="294"/>
    </location>
</feature>
<feature type="transmembrane region" description="Helical" evidence="9">
    <location>
        <begin position="438"/>
        <end position="455"/>
    </location>
</feature>
<evidence type="ECO:0000313" key="10">
    <source>
        <dbReference type="EMBL" id="CAL23184.2"/>
    </source>
</evidence>
<name>A2AXB3_TRICA</name>
<dbReference type="Pfam" id="PF08395">
    <property type="entry name" value="7tm_7"/>
    <property type="match status" value="1"/>
</dbReference>
<dbReference type="GO" id="GO:0050909">
    <property type="term" value="P:sensory perception of taste"/>
    <property type="evidence" value="ECO:0007669"/>
    <property type="project" value="InterPro"/>
</dbReference>
<reference evidence="10" key="1">
    <citation type="submission" date="2006-07" db="EMBL/GenBank/DDBJ databases">
        <authorList>
            <person name="Abdel-latief M."/>
        </authorList>
    </citation>
    <scope>NUCLEOTIDE SEQUENCE</scope>
</reference>
<feature type="transmembrane region" description="Helical" evidence="9">
    <location>
        <begin position="43"/>
        <end position="61"/>
    </location>
</feature>
<evidence type="ECO:0000256" key="7">
    <source>
        <dbReference type="ARBA" id="ARBA00023224"/>
    </source>
</evidence>
<feature type="transmembrane region" description="Helical" evidence="9">
    <location>
        <begin position="137"/>
        <end position="159"/>
    </location>
</feature>
<evidence type="ECO:0000256" key="5">
    <source>
        <dbReference type="ARBA" id="ARBA00023136"/>
    </source>
</evidence>
<evidence type="ECO:0000256" key="8">
    <source>
        <dbReference type="SAM" id="Coils"/>
    </source>
</evidence>